<feature type="coiled-coil region" evidence="1">
    <location>
        <begin position="70"/>
        <end position="97"/>
    </location>
</feature>
<organism evidence="3 4">
    <name type="scientific">Neohortaea acidophila</name>
    <dbReference type="NCBI Taxonomy" id="245834"/>
    <lineage>
        <taxon>Eukaryota</taxon>
        <taxon>Fungi</taxon>
        <taxon>Dikarya</taxon>
        <taxon>Ascomycota</taxon>
        <taxon>Pezizomycotina</taxon>
        <taxon>Dothideomycetes</taxon>
        <taxon>Dothideomycetidae</taxon>
        <taxon>Mycosphaerellales</taxon>
        <taxon>Teratosphaeriaceae</taxon>
        <taxon>Neohortaea</taxon>
    </lineage>
</organism>
<evidence type="ECO:0000256" key="2">
    <source>
        <dbReference type="SAM" id="MobiDB-lite"/>
    </source>
</evidence>
<keyword evidence="4" id="KW-1185">Reference proteome</keyword>
<gene>
    <name evidence="3" type="ORF">BDY17DRAFT_353904</name>
</gene>
<dbReference type="Proteomes" id="UP000799767">
    <property type="component" value="Unassembled WGS sequence"/>
</dbReference>
<feature type="region of interest" description="Disordered" evidence="2">
    <location>
        <begin position="1"/>
        <end position="31"/>
    </location>
</feature>
<dbReference type="GeneID" id="54479244"/>
<evidence type="ECO:0000313" key="3">
    <source>
        <dbReference type="EMBL" id="KAF2482244.1"/>
    </source>
</evidence>
<evidence type="ECO:0000256" key="1">
    <source>
        <dbReference type="SAM" id="Coils"/>
    </source>
</evidence>
<reference evidence="3" key="1">
    <citation type="journal article" date="2020" name="Stud. Mycol.">
        <title>101 Dothideomycetes genomes: a test case for predicting lifestyles and emergence of pathogens.</title>
        <authorList>
            <person name="Haridas S."/>
            <person name="Albert R."/>
            <person name="Binder M."/>
            <person name="Bloem J."/>
            <person name="Labutti K."/>
            <person name="Salamov A."/>
            <person name="Andreopoulos B."/>
            <person name="Baker S."/>
            <person name="Barry K."/>
            <person name="Bills G."/>
            <person name="Bluhm B."/>
            <person name="Cannon C."/>
            <person name="Castanera R."/>
            <person name="Culley D."/>
            <person name="Daum C."/>
            <person name="Ezra D."/>
            <person name="Gonzalez J."/>
            <person name="Henrissat B."/>
            <person name="Kuo A."/>
            <person name="Liang C."/>
            <person name="Lipzen A."/>
            <person name="Lutzoni F."/>
            <person name="Magnuson J."/>
            <person name="Mondo S."/>
            <person name="Nolan M."/>
            <person name="Ohm R."/>
            <person name="Pangilinan J."/>
            <person name="Park H.-J."/>
            <person name="Ramirez L."/>
            <person name="Alfaro M."/>
            <person name="Sun H."/>
            <person name="Tritt A."/>
            <person name="Yoshinaga Y."/>
            <person name="Zwiers L.-H."/>
            <person name="Turgeon B."/>
            <person name="Goodwin S."/>
            <person name="Spatafora J."/>
            <person name="Crous P."/>
            <person name="Grigoriev I."/>
        </authorList>
    </citation>
    <scope>NUCLEOTIDE SEQUENCE</scope>
    <source>
        <strain evidence="3">CBS 113389</strain>
    </source>
</reference>
<protein>
    <submittedName>
        <fullName evidence="3">Uncharacterized protein</fullName>
    </submittedName>
</protein>
<accession>A0A6A6PRG7</accession>
<dbReference type="EMBL" id="MU001636">
    <property type="protein sequence ID" value="KAF2482244.1"/>
    <property type="molecule type" value="Genomic_DNA"/>
</dbReference>
<keyword evidence="1" id="KW-0175">Coiled coil</keyword>
<dbReference type="RefSeq" id="XP_033588814.1">
    <property type="nucleotide sequence ID" value="XM_033738242.1"/>
</dbReference>
<evidence type="ECO:0000313" key="4">
    <source>
        <dbReference type="Proteomes" id="UP000799767"/>
    </source>
</evidence>
<dbReference type="AlphaFoldDB" id="A0A6A6PRG7"/>
<name>A0A6A6PRG7_9PEZI</name>
<feature type="compositionally biased region" description="Low complexity" evidence="2">
    <location>
        <begin position="1"/>
        <end position="19"/>
    </location>
</feature>
<proteinExistence type="predicted"/>
<sequence length="195" mass="22970">MADQNTNSDRSADNSNNNDKPATWEMRERRLPPRVRIESETIDMIRRVAGDPAEVKRAQDSLAEAMPQIMAQMEEYRERARAEAERREQARIEHERQMEREMVLRAMPQTDLACLLCQLDDTITYADKRITYTHTELNRHLSGTTHRREMQLRRAFRIDEDDEERAQCPICKENIQGADAFVAHCEEEHPEQIEF</sequence>